<comment type="similarity">
    <text evidence="5 6">Belongs to the anion channel-forming bestrophin (TC 1.A.46) family. Calcium-sensitive chloride channel subfamily.</text>
</comment>
<dbReference type="PANTHER" id="PTHR10736:SF33">
    <property type="entry name" value="BESTROPHIN HOMOLOG"/>
    <property type="match status" value="1"/>
</dbReference>
<evidence type="ECO:0000256" key="2">
    <source>
        <dbReference type="ARBA" id="ARBA00022692"/>
    </source>
</evidence>
<sequence length="322" mass="37583">MYRFWLPDSGKVIFEQISIYSYTLVGFIPLNFMLGFYVTAVFGRWTTFLSNIGLIDTPGLYITSNIRGTNQVAVNVRRTLIRYIALFQTIVFYYVSKKVKKRFPNTDKMVEAGIMTQEESNIFKNLDSTHGKFWLPAQWIFNLLRKAKDLNLFESDFIYMNVVDKVSNFRASAMRIVLYDLMPIPLIYTQVVNLTIDLYIPIIYLFQFIFYLGWIKAAEVMLNPFGEDDDDFEINYVLDRNLDVGYLMVDGCYNSLPCEPYLDKVNNDTNVDELKVDESNVDESNVSKQNVKTAVRYGADSSVRKKEMKIIMEEEEEEREIK</sequence>
<organism evidence="7 8">
    <name type="scientific">Acrobeloides nanus</name>
    <dbReference type="NCBI Taxonomy" id="290746"/>
    <lineage>
        <taxon>Eukaryota</taxon>
        <taxon>Metazoa</taxon>
        <taxon>Ecdysozoa</taxon>
        <taxon>Nematoda</taxon>
        <taxon>Chromadorea</taxon>
        <taxon>Rhabditida</taxon>
        <taxon>Tylenchina</taxon>
        <taxon>Cephalobomorpha</taxon>
        <taxon>Cephaloboidea</taxon>
        <taxon>Cephalobidae</taxon>
        <taxon>Acrobeloides</taxon>
    </lineage>
</organism>
<keyword evidence="6" id="KW-0869">Chloride channel</keyword>
<dbReference type="GO" id="GO:0034707">
    <property type="term" value="C:chloride channel complex"/>
    <property type="evidence" value="ECO:0007669"/>
    <property type="project" value="UniProtKB-KW"/>
</dbReference>
<keyword evidence="6" id="KW-0407">Ion channel</keyword>
<accession>A0A914EB99</accession>
<dbReference type="WBParaSite" id="ACRNAN_scaffold6617.g21103.t1">
    <property type="protein sequence ID" value="ACRNAN_scaffold6617.g21103.t1"/>
    <property type="gene ID" value="ACRNAN_scaffold6617.g21103"/>
</dbReference>
<keyword evidence="7" id="KW-1185">Reference proteome</keyword>
<evidence type="ECO:0000256" key="3">
    <source>
        <dbReference type="ARBA" id="ARBA00022989"/>
    </source>
</evidence>
<keyword evidence="2 6" id="KW-0812">Transmembrane</keyword>
<feature type="transmembrane region" description="Helical" evidence="6">
    <location>
        <begin position="80"/>
        <end position="96"/>
    </location>
</feature>
<keyword evidence="3 6" id="KW-1133">Transmembrane helix</keyword>
<reference evidence="8" key="1">
    <citation type="submission" date="2022-11" db="UniProtKB">
        <authorList>
            <consortium name="WormBaseParasite"/>
        </authorList>
    </citation>
    <scope>IDENTIFICATION</scope>
</reference>
<evidence type="ECO:0000313" key="7">
    <source>
        <dbReference type="Proteomes" id="UP000887540"/>
    </source>
</evidence>
<dbReference type="InterPro" id="IPR000615">
    <property type="entry name" value="Bestrophin"/>
</dbReference>
<dbReference type="AlphaFoldDB" id="A0A914EB99"/>
<dbReference type="GO" id="GO:0005254">
    <property type="term" value="F:chloride channel activity"/>
    <property type="evidence" value="ECO:0007669"/>
    <property type="project" value="UniProtKB-KW"/>
</dbReference>
<dbReference type="PANTHER" id="PTHR10736">
    <property type="entry name" value="BESTROPHIN"/>
    <property type="match status" value="1"/>
</dbReference>
<keyword evidence="6" id="KW-0406">Ion transport</keyword>
<evidence type="ECO:0000256" key="6">
    <source>
        <dbReference type="RuleBase" id="RU363126"/>
    </source>
</evidence>
<keyword evidence="4 6" id="KW-0472">Membrane</keyword>
<dbReference type="Pfam" id="PF01062">
    <property type="entry name" value="Bestrophin"/>
    <property type="match status" value="1"/>
</dbReference>
<dbReference type="GO" id="GO:0005886">
    <property type="term" value="C:plasma membrane"/>
    <property type="evidence" value="ECO:0007669"/>
    <property type="project" value="UniProtKB-SubCell"/>
</dbReference>
<protein>
    <recommendedName>
        <fullName evidence="6">Bestrophin homolog</fullName>
    </recommendedName>
</protein>
<dbReference type="Proteomes" id="UP000887540">
    <property type="component" value="Unplaced"/>
</dbReference>
<feature type="transmembrane region" description="Helical" evidence="6">
    <location>
        <begin position="20"/>
        <end position="42"/>
    </location>
</feature>
<name>A0A914EB99_9BILA</name>
<feature type="transmembrane region" description="Helical" evidence="6">
    <location>
        <begin position="198"/>
        <end position="215"/>
    </location>
</feature>
<keyword evidence="6" id="KW-0813">Transport</keyword>
<keyword evidence="6" id="KW-0868">Chloride</keyword>
<evidence type="ECO:0000313" key="8">
    <source>
        <dbReference type="WBParaSite" id="ACRNAN_scaffold6617.g21103.t1"/>
    </source>
</evidence>
<evidence type="ECO:0000256" key="1">
    <source>
        <dbReference type="ARBA" id="ARBA00004370"/>
    </source>
</evidence>
<evidence type="ECO:0000256" key="4">
    <source>
        <dbReference type="ARBA" id="ARBA00023136"/>
    </source>
</evidence>
<keyword evidence="6" id="KW-1003">Cell membrane</keyword>
<comment type="function">
    <text evidence="6">Forms chloride channels.</text>
</comment>
<comment type="subcellular location">
    <subcellularLocation>
        <location evidence="6">Cell membrane</location>
        <topology evidence="6">Multi-pass membrane protein</topology>
    </subcellularLocation>
    <subcellularLocation>
        <location evidence="1">Membrane</location>
    </subcellularLocation>
</comment>
<proteinExistence type="inferred from homology"/>
<dbReference type="InterPro" id="IPR021134">
    <property type="entry name" value="Bestrophin-like"/>
</dbReference>
<evidence type="ECO:0000256" key="5">
    <source>
        <dbReference type="ARBA" id="ARBA00034769"/>
    </source>
</evidence>